<organism evidence="2 3">
    <name type="scientific">Penicillium roqueforti (strain FM164)</name>
    <dbReference type="NCBI Taxonomy" id="1365484"/>
    <lineage>
        <taxon>Eukaryota</taxon>
        <taxon>Fungi</taxon>
        <taxon>Dikarya</taxon>
        <taxon>Ascomycota</taxon>
        <taxon>Pezizomycotina</taxon>
        <taxon>Eurotiomycetes</taxon>
        <taxon>Eurotiomycetidae</taxon>
        <taxon>Eurotiales</taxon>
        <taxon>Aspergillaceae</taxon>
        <taxon>Penicillium</taxon>
    </lineage>
</organism>
<sequence length="116" mass="12673">MTSKTTLLAWHDNIFLSRLVVLRLIARAIATTFVGFGVNAILRPEHALTFFQFRPPNSVQSGGQAEARQSNVNLWSPRHLHGAAIYVASYFGALNLGWILIAASSVAFADGSVCWT</sequence>
<dbReference type="Pfam" id="PF14087">
    <property type="entry name" value="DUF4267"/>
    <property type="match status" value="1"/>
</dbReference>
<dbReference type="EMBL" id="HG792015">
    <property type="protein sequence ID" value="CDM29455.1"/>
    <property type="molecule type" value="Genomic_DNA"/>
</dbReference>
<name>W6PZJ0_PENRF</name>
<dbReference type="OrthoDB" id="5216128at2759"/>
<keyword evidence="1" id="KW-1133">Transmembrane helix</keyword>
<evidence type="ECO:0000256" key="1">
    <source>
        <dbReference type="SAM" id="Phobius"/>
    </source>
</evidence>
<keyword evidence="1" id="KW-0812">Transmembrane</keyword>
<dbReference type="InterPro" id="IPR025363">
    <property type="entry name" value="DUF4267"/>
</dbReference>
<dbReference type="OMA" id="CIGHADP"/>
<keyword evidence="3" id="KW-1185">Reference proteome</keyword>
<evidence type="ECO:0000313" key="2">
    <source>
        <dbReference type="EMBL" id="CDM29455.1"/>
    </source>
</evidence>
<keyword evidence="1" id="KW-0472">Membrane</keyword>
<dbReference type="AlphaFoldDB" id="W6PZJ0"/>
<proteinExistence type="predicted"/>
<feature type="transmembrane region" description="Helical" evidence="1">
    <location>
        <begin position="20"/>
        <end position="42"/>
    </location>
</feature>
<reference evidence="2" key="1">
    <citation type="journal article" date="2014" name="Nat. Commun.">
        <title>Multiple recent horizontal transfers of a large genomic region in cheese making fungi.</title>
        <authorList>
            <person name="Cheeseman K."/>
            <person name="Ropars J."/>
            <person name="Renault P."/>
            <person name="Dupont J."/>
            <person name="Gouzy J."/>
            <person name="Branca A."/>
            <person name="Abraham A.L."/>
            <person name="Ceppi M."/>
            <person name="Conseiller E."/>
            <person name="Debuchy R."/>
            <person name="Malagnac F."/>
            <person name="Goarin A."/>
            <person name="Silar P."/>
            <person name="Lacoste S."/>
            <person name="Sallet E."/>
            <person name="Bensimon A."/>
            <person name="Giraud T."/>
            <person name="Brygoo Y."/>
        </authorList>
    </citation>
    <scope>NUCLEOTIDE SEQUENCE [LARGE SCALE GENOMIC DNA]</scope>
    <source>
        <strain evidence="2">FM164</strain>
    </source>
</reference>
<evidence type="ECO:0000313" key="3">
    <source>
        <dbReference type="Proteomes" id="UP000030686"/>
    </source>
</evidence>
<accession>W6PZJ0</accession>
<gene>
    <name evidence="2" type="ORF">PROQFM164_S01g003267</name>
</gene>
<dbReference type="Proteomes" id="UP000030686">
    <property type="component" value="Unassembled WGS sequence"/>
</dbReference>
<feature type="transmembrane region" description="Helical" evidence="1">
    <location>
        <begin position="83"/>
        <end position="109"/>
    </location>
</feature>
<protein>
    <submittedName>
        <fullName evidence="2">Uncharacterized protein</fullName>
    </submittedName>
</protein>